<gene>
    <name evidence="13" type="ORF">A2843_01430</name>
</gene>
<dbReference type="GO" id="GO:0005737">
    <property type="term" value="C:cytoplasm"/>
    <property type="evidence" value="ECO:0007669"/>
    <property type="project" value="UniProtKB-SubCell"/>
</dbReference>
<comment type="catalytic activity">
    <reaction evidence="11">
        <text>L-threonine + hydrogencarbonate + ATP = L-threonylcarbamoyladenylate + diphosphate + H2O</text>
        <dbReference type="Rhea" id="RHEA:36407"/>
        <dbReference type="ChEBI" id="CHEBI:15377"/>
        <dbReference type="ChEBI" id="CHEBI:17544"/>
        <dbReference type="ChEBI" id="CHEBI:30616"/>
        <dbReference type="ChEBI" id="CHEBI:33019"/>
        <dbReference type="ChEBI" id="CHEBI:57926"/>
        <dbReference type="ChEBI" id="CHEBI:73682"/>
        <dbReference type="EC" id="2.7.7.87"/>
    </reaction>
</comment>
<dbReference type="GO" id="GO:0005524">
    <property type="term" value="F:ATP binding"/>
    <property type="evidence" value="ECO:0007669"/>
    <property type="project" value="UniProtKB-KW"/>
</dbReference>
<evidence type="ECO:0000256" key="3">
    <source>
        <dbReference type="ARBA" id="ARBA00012584"/>
    </source>
</evidence>
<evidence type="ECO:0000256" key="6">
    <source>
        <dbReference type="ARBA" id="ARBA00022694"/>
    </source>
</evidence>
<evidence type="ECO:0000259" key="12">
    <source>
        <dbReference type="PROSITE" id="PS51163"/>
    </source>
</evidence>
<keyword evidence="9" id="KW-0067">ATP-binding</keyword>
<organism evidence="13 14">
    <name type="scientific">Candidatus Wildermuthbacteria bacterium RIFCSPHIGHO2_01_FULL_48_27b</name>
    <dbReference type="NCBI Taxonomy" id="1802447"/>
    <lineage>
        <taxon>Bacteria</taxon>
        <taxon>Candidatus Wildermuthiibacteriota</taxon>
    </lineage>
</organism>
<keyword evidence="6" id="KW-0819">tRNA processing</keyword>
<evidence type="ECO:0000313" key="13">
    <source>
        <dbReference type="EMBL" id="OHA63810.1"/>
    </source>
</evidence>
<protein>
    <recommendedName>
        <fullName evidence="10">L-threonylcarbamoyladenylate synthase</fullName>
        <ecNumber evidence="3">2.7.7.87</ecNumber>
    </recommendedName>
    <alternativeName>
        <fullName evidence="10">L-threonylcarbamoyladenylate synthase</fullName>
    </alternativeName>
</protein>
<dbReference type="EC" id="2.7.7.87" evidence="3"/>
<keyword evidence="4" id="KW-0963">Cytoplasm</keyword>
<keyword evidence="5" id="KW-0808">Transferase</keyword>
<evidence type="ECO:0000256" key="11">
    <source>
        <dbReference type="ARBA" id="ARBA00048366"/>
    </source>
</evidence>
<comment type="caution">
    <text evidence="13">The sequence shown here is derived from an EMBL/GenBank/DDBJ whole genome shotgun (WGS) entry which is preliminary data.</text>
</comment>
<comment type="similarity">
    <text evidence="2">Belongs to the SUA5 family.</text>
</comment>
<dbReference type="InterPro" id="IPR006070">
    <property type="entry name" value="Sua5-like_dom"/>
</dbReference>
<name>A0A1G2QT75_9BACT</name>
<dbReference type="NCBIfam" id="TIGR00057">
    <property type="entry name" value="L-threonylcarbamoyladenylate synthase"/>
    <property type="match status" value="1"/>
</dbReference>
<evidence type="ECO:0000256" key="9">
    <source>
        <dbReference type="ARBA" id="ARBA00022840"/>
    </source>
</evidence>
<dbReference type="GO" id="GO:0000049">
    <property type="term" value="F:tRNA binding"/>
    <property type="evidence" value="ECO:0007669"/>
    <property type="project" value="TreeGrafter"/>
</dbReference>
<dbReference type="Gene3D" id="3.90.870.10">
    <property type="entry name" value="DHBP synthase"/>
    <property type="match status" value="1"/>
</dbReference>
<evidence type="ECO:0000256" key="10">
    <source>
        <dbReference type="ARBA" id="ARBA00029774"/>
    </source>
</evidence>
<keyword evidence="8" id="KW-0547">Nucleotide-binding</keyword>
<reference evidence="13 14" key="1">
    <citation type="journal article" date="2016" name="Nat. Commun.">
        <title>Thousands of microbial genomes shed light on interconnected biogeochemical processes in an aquifer system.</title>
        <authorList>
            <person name="Anantharaman K."/>
            <person name="Brown C.T."/>
            <person name="Hug L.A."/>
            <person name="Sharon I."/>
            <person name="Castelle C.J."/>
            <person name="Probst A.J."/>
            <person name="Thomas B.C."/>
            <person name="Singh A."/>
            <person name="Wilkins M.J."/>
            <person name="Karaoz U."/>
            <person name="Brodie E.L."/>
            <person name="Williams K.H."/>
            <person name="Hubbard S.S."/>
            <person name="Banfield J.F."/>
        </authorList>
    </citation>
    <scope>NUCLEOTIDE SEQUENCE [LARGE SCALE GENOMIC DNA]</scope>
</reference>
<evidence type="ECO:0000256" key="5">
    <source>
        <dbReference type="ARBA" id="ARBA00022679"/>
    </source>
</evidence>
<dbReference type="PROSITE" id="PS51163">
    <property type="entry name" value="YRDC"/>
    <property type="match status" value="1"/>
</dbReference>
<dbReference type="PANTHER" id="PTHR17490">
    <property type="entry name" value="SUA5"/>
    <property type="match status" value="1"/>
</dbReference>
<dbReference type="PANTHER" id="PTHR17490:SF16">
    <property type="entry name" value="THREONYLCARBAMOYL-AMP SYNTHASE"/>
    <property type="match status" value="1"/>
</dbReference>
<feature type="domain" description="YrdC-like" evidence="12">
    <location>
        <begin position="12"/>
        <end position="196"/>
    </location>
</feature>
<dbReference type="GO" id="GO:0061710">
    <property type="term" value="F:L-threonylcarbamoyladenylate synthase"/>
    <property type="evidence" value="ECO:0007669"/>
    <property type="project" value="UniProtKB-EC"/>
</dbReference>
<evidence type="ECO:0000313" key="14">
    <source>
        <dbReference type="Proteomes" id="UP000178170"/>
    </source>
</evidence>
<evidence type="ECO:0000256" key="4">
    <source>
        <dbReference type="ARBA" id="ARBA00022490"/>
    </source>
</evidence>
<dbReference type="AlphaFoldDB" id="A0A1G2QT75"/>
<dbReference type="EMBL" id="MHTS01000026">
    <property type="protein sequence ID" value="OHA63810.1"/>
    <property type="molecule type" value="Genomic_DNA"/>
</dbReference>
<dbReference type="GO" id="GO:0006450">
    <property type="term" value="P:regulation of translational fidelity"/>
    <property type="evidence" value="ECO:0007669"/>
    <property type="project" value="TreeGrafter"/>
</dbReference>
<comment type="subcellular location">
    <subcellularLocation>
        <location evidence="1">Cytoplasm</location>
    </subcellularLocation>
</comment>
<dbReference type="GO" id="GO:0003725">
    <property type="term" value="F:double-stranded RNA binding"/>
    <property type="evidence" value="ECO:0007669"/>
    <property type="project" value="InterPro"/>
</dbReference>
<keyword evidence="7" id="KW-0548">Nucleotidyltransferase</keyword>
<dbReference type="SUPFAM" id="SSF55821">
    <property type="entry name" value="YrdC/RibB"/>
    <property type="match status" value="1"/>
</dbReference>
<evidence type="ECO:0000256" key="1">
    <source>
        <dbReference type="ARBA" id="ARBA00004496"/>
    </source>
</evidence>
<proteinExistence type="inferred from homology"/>
<sequence length="196" mass="21839">MKIVHIAKDTIEEVMREIQVLLKAGKVVACPTDTVYGLLADATNRDVVARIFQIKGREKGKPLSVFVKDIAAAKELAEISPEQELYLRDVWPGNVTVLLESRHKLPEFFQKEGKVGIRIPRHPLLNEILENFGNPLTGTSANVSGQPPCLDSKEVLAQFQEREFQPDVLLDAGKLPEARPSTVIDITKTPPEILRK</sequence>
<dbReference type="Pfam" id="PF01300">
    <property type="entry name" value="Sua5_yciO_yrdC"/>
    <property type="match status" value="1"/>
</dbReference>
<evidence type="ECO:0000256" key="2">
    <source>
        <dbReference type="ARBA" id="ARBA00007663"/>
    </source>
</evidence>
<evidence type="ECO:0000256" key="8">
    <source>
        <dbReference type="ARBA" id="ARBA00022741"/>
    </source>
</evidence>
<dbReference type="Proteomes" id="UP000178170">
    <property type="component" value="Unassembled WGS sequence"/>
</dbReference>
<dbReference type="InterPro" id="IPR050156">
    <property type="entry name" value="TC-AMP_synthase_SUA5"/>
</dbReference>
<dbReference type="GO" id="GO:0008033">
    <property type="term" value="P:tRNA processing"/>
    <property type="evidence" value="ECO:0007669"/>
    <property type="project" value="UniProtKB-KW"/>
</dbReference>
<dbReference type="InterPro" id="IPR017945">
    <property type="entry name" value="DHBP_synth_RibB-like_a/b_dom"/>
</dbReference>
<accession>A0A1G2QT75</accession>
<evidence type="ECO:0000256" key="7">
    <source>
        <dbReference type="ARBA" id="ARBA00022695"/>
    </source>
</evidence>